<dbReference type="RefSeq" id="WP_096157110.1">
    <property type="nucleotide sequence ID" value="NZ_NRGX01000001.1"/>
</dbReference>
<evidence type="ECO:0000313" key="4">
    <source>
        <dbReference type="Proteomes" id="UP000218377"/>
    </source>
</evidence>
<gene>
    <name evidence="3" type="ORF">CIK79_00190</name>
</gene>
<dbReference type="EMBL" id="NRGX01000001">
    <property type="protein sequence ID" value="PCC16858.1"/>
    <property type="molecule type" value="Genomic_DNA"/>
</dbReference>
<evidence type="ECO:0000313" key="3">
    <source>
        <dbReference type="EMBL" id="PCC16858.1"/>
    </source>
</evidence>
<feature type="compositionally biased region" description="Polar residues" evidence="1">
    <location>
        <begin position="51"/>
        <end position="62"/>
    </location>
</feature>
<keyword evidence="2" id="KW-0812">Transmembrane</keyword>
<feature type="region of interest" description="Disordered" evidence="1">
    <location>
        <begin position="41"/>
        <end position="77"/>
    </location>
</feature>
<dbReference type="AlphaFoldDB" id="A0A2A3WZJ8"/>
<organism evidence="3 4">
    <name type="scientific">Brevibacterium aurantiacum</name>
    <dbReference type="NCBI Taxonomy" id="273384"/>
    <lineage>
        <taxon>Bacteria</taxon>
        <taxon>Bacillati</taxon>
        <taxon>Actinomycetota</taxon>
        <taxon>Actinomycetes</taxon>
        <taxon>Micrococcales</taxon>
        <taxon>Brevibacteriaceae</taxon>
        <taxon>Brevibacterium</taxon>
    </lineage>
</organism>
<reference evidence="3 4" key="1">
    <citation type="journal article" date="2017" name="Elife">
        <title>Extensive horizontal gene transfer in cheese-associated bacteria.</title>
        <authorList>
            <person name="Bonham K.S."/>
            <person name="Wolfe B.E."/>
            <person name="Dutton R.J."/>
        </authorList>
    </citation>
    <scope>NUCLEOTIDE SEQUENCE [LARGE SCALE GENOMIC DNA]</scope>
    <source>
        <strain evidence="3 4">JB5</strain>
    </source>
</reference>
<comment type="caution">
    <text evidence="3">The sequence shown here is derived from an EMBL/GenBank/DDBJ whole genome shotgun (WGS) entry which is preliminary data.</text>
</comment>
<keyword evidence="2" id="KW-0472">Membrane</keyword>
<dbReference type="Proteomes" id="UP000218377">
    <property type="component" value="Unassembled WGS sequence"/>
</dbReference>
<protein>
    <submittedName>
        <fullName evidence="3">Uncharacterized protein</fullName>
    </submittedName>
</protein>
<proteinExistence type="predicted"/>
<keyword evidence="2" id="KW-1133">Transmembrane helix</keyword>
<evidence type="ECO:0000256" key="2">
    <source>
        <dbReference type="SAM" id="Phobius"/>
    </source>
</evidence>
<feature type="transmembrane region" description="Helical" evidence="2">
    <location>
        <begin position="15"/>
        <end position="36"/>
    </location>
</feature>
<name>A0A2A3WZJ8_BREAU</name>
<accession>A0A2A3WZJ8</accession>
<evidence type="ECO:0000256" key="1">
    <source>
        <dbReference type="SAM" id="MobiDB-lite"/>
    </source>
</evidence>
<sequence>MPDNSAPPRRWTRRIILIAAGLVMLLMIGVGVYGLVTGPPEPTRQAPRPIATQTPSPGSDGQSKPEPASTLEPLPATDDPEEFAQAVTEALFNWDTHSLLDVEDHRMRLIEAADPTGVETPGLISDLDNYFPDEATWTQLQEYQTRQRIDIDTLAVPGEWEDALAAGGPALEEGTIAYTVHATRLRDGVWVGDAVESAHPVEFTMFLACPPRTEQCALLRLSVPGEALQ</sequence>